<gene>
    <name evidence="5" type="ORF">QWJ08_07810</name>
</gene>
<feature type="domain" description="Quercetin 2,3-dioxygenase C-terminal cupin" evidence="4">
    <location>
        <begin position="144"/>
        <end position="230"/>
    </location>
</feature>
<dbReference type="PANTHER" id="PTHR43212:SF3">
    <property type="entry name" value="QUERCETIN 2,3-DIOXYGENASE"/>
    <property type="match status" value="1"/>
</dbReference>
<organism evidence="5 6">
    <name type="scientific">Vibrio agarivorans</name>
    <dbReference type="NCBI Taxonomy" id="153622"/>
    <lineage>
        <taxon>Bacteria</taxon>
        <taxon>Pseudomonadati</taxon>
        <taxon>Pseudomonadota</taxon>
        <taxon>Gammaproteobacteria</taxon>
        <taxon>Vibrionales</taxon>
        <taxon>Vibrionaceae</taxon>
        <taxon>Vibrio</taxon>
    </lineage>
</organism>
<dbReference type="Proteomes" id="UP001169719">
    <property type="component" value="Unassembled WGS sequence"/>
</dbReference>
<dbReference type="PANTHER" id="PTHR43212">
    <property type="entry name" value="QUERCETIN 2,3-DIOXYGENASE"/>
    <property type="match status" value="1"/>
</dbReference>
<feature type="domain" description="Pirin N-terminal" evidence="3">
    <location>
        <begin position="12"/>
        <end position="119"/>
    </location>
</feature>
<dbReference type="InterPro" id="IPR011051">
    <property type="entry name" value="RmlC_Cupin_sf"/>
</dbReference>
<keyword evidence="6" id="KW-1185">Reference proteome</keyword>
<dbReference type="EMBL" id="JAUEOZ010000001">
    <property type="protein sequence ID" value="MDN2481298.1"/>
    <property type="molecule type" value="Genomic_DNA"/>
</dbReference>
<evidence type="ECO:0000256" key="1">
    <source>
        <dbReference type="ARBA" id="ARBA00008416"/>
    </source>
</evidence>
<dbReference type="InterPro" id="IPR014710">
    <property type="entry name" value="RmlC-like_jellyroll"/>
</dbReference>
<dbReference type="Gene3D" id="2.60.120.10">
    <property type="entry name" value="Jelly Rolls"/>
    <property type="match status" value="2"/>
</dbReference>
<comment type="similarity">
    <text evidence="1 2">Belongs to the pirin family.</text>
</comment>
<dbReference type="InterPro" id="IPR041602">
    <property type="entry name" value="Quercetinase_C"/>
</dbReference>
<dbReference type="Pfam" id="PF02678">
    <property type="entry name" value="Pirin"/>
    <property type="match status" value="1"/>
</dbReference>
<dbReference type="SUPFAM" id="SSF51182">
    <property type="entry name" value="RmlC-like cupins"/>
    <property type="match status" value="1"/>
</dbReference>
<sequence length="231" mass="25903">MLSVRKSEDRGLASFSWLESKHSFSFGSYYDPDNMGFSALRVINDDIVAPHAGFETHGHRNMEIISFILEGTIEHKDSEGNTKTIKAGEFQLMSAGSGIYHSEFNASSTEPLRFLQIWVEPNRINSEPRYQQENFGKNPGVTTIATPSGENQSFQIYQDASLHQLVLLPQQELTLDLDHQRSLYVHQIEGVLVVEGHKLMPGDGLKVTDQQSIKVLNNSQQTVLALVFDLP</sequence>
<evidence type="ECO:0000313" key="5">
    <source>
        <dbReference type="EMBL" id="MDN2481298.1"/>
    </source>
</evidence>
<evidence type="ECO:0000259" key="3">
    <source>
        <dbReference type="Pfam" id="PF02678"/>
    </source>
</evidence>
<evidence type="ECO:0000259" key="4">
    <source>
        <dbReference type="Pfam" id="PF17954"/>
    </source>
</evidence>
<reference evidence="5" key="1">
    <citation type="submission" date="2024-05" db="EMBL/GenBank/DDBJ databases">
        <title>Genome Sequences of Four Agar- Degrading Marine Bacteria.</title>
        <authorList>
            <person name="Phillips E.K."/>
            <person name="Shaffer J.C."/>
            <person name="Henson M.W."/>
            <person name="Temperton B."/>
            <person name="Thrash C.J."/>
            <person name="Martin M.O."/>
        </authorList>
    </citation>
    <scope>NUCLEOTIDE SEQUENCE</scope>
    <source>
        <strain evidence="5">EKP203</strain>
    </source>
</reference>
<dbReference type="InterPro" id="IPR012093">
    <property type="entry name" value="Pirin"/>
</dbReference>
<proteinExistence type="inferred from homology"/>
<comment type="caution">
    <text evidence="5">The sequence shown here is derived from an EMBL/GenBank/DDBJ whole genome shotgun (WGS) entry which is preliminary data.</text>
</comment>
<protein>
    <submittedName>
        <fullName evidence="5">Pirin family protein</fullName>
    </submittedName>
</protein>
<evidence type="ECO:0000313" key="6">
    <source>
        <dbReference type="Proteomes" id="UP001169719"/>
    </source>
</evidence>
<dbReference type="Pfam" id="PF17954">
    <property type="entry name" value="Pirin_C_2"/>
    <property type="match status" value="1"/>
</dbReference>
<dbReference type="CDD" id="cd02910">
    <property type="entry name" value="cupin_Yhhw_N"/>
    <property type="match status" value="1"/>
</dbReference>
<dbReference type="RefSeq" id="WP_289961424.1">
    <property type="nucleotide sequence ID" value="NZ_JAUEOZ010000001.1"/>
</dbReference>
<evidence type="ECO:0000256" key="2">
    <source>
        <dbReference type="RuleBase" id="RU003457"/>
    </source>
</evidence>
<dbReference type="InterPro" id="IPR003829">
    <property type="entry name" value="Pirin_N_dom"/>
</dbReference>
<dbReference type="PIRSF" id="PIRSF006232">
    <property type="entry name" value="Pirin"/>
    <property type="match status" value="1"/>
</dbReference>
<accession>A0ABT7XZT2</accession>
<name>A0ABT7XZT2_9VIBR</name>